<proteinExistence type="predicted"/>
<dbReference type="GO" id="GO:0040029">
    <property type="term" value="P:epigenetic regulation of gene expression"/>
    <property type="evidence" value="ECO:0007669"/>
    <property type="project" value="TreeGrafter"/>
</dbReference>
<feature type="compositionally biased region" description="Basic and acidic residues" evidence="1">
    <location>
        <begin position="1296"/>
        <end position="1307"/>
    </location>
</feature>
<name>A0A835CDH4_9FABA</name>
<feature type="region of interest" description="Disordered" evidence="1">
    <location>
        <begin position="350"/>
        <end position="384"/>
    </location>
</feature>
<keyword evidence="2" id="KW-0472">Membrane</keyword>
<feature type="region of interest" description="Disordered" evidence="1">
    <location>
        <begin position="823"/>
        <end position="844"/>
    </location>
</feature>
<feature type="region of interest" description="Disordered" evidence="1">
    <location>
        <begin position="963"/>
        <end position="1021"/>
    </location>
</feature>
<evidence type="ECO:0000313" key="3">
    <source>
        <dbReference type="EMBL" id="KAF7838304.1"/>
    </source>
</evidence>
<accession>A0A835CDH4</accession>
<gene>
    <name evidence="3" type="ORF">G2W53_006786</name>
</gene>
<dbReference type="InterPro" id="IPR038808">
    <property type="entry name" value="MOS1-like"/>
</dbReference>
<evidence type="ECO:0000256" key="2">
    <source>
        <dbReference type="SAM" id="Phobius"/>
    </source>
</evidence>
<organism evidence="3 4">
    <name type="scientific">Senna tora</name>
    <dbReference type="NCBI Taxonomy" id="362788"/>
    <lineage>
        <taxon>Eukaryota</taxon>
        <taxon>Viridiplantae</taxon>
        <taxon>Streptophyta</taxon>
        <taxon>Embryophyta</taxon>
        <taxon>Tracheophyta</taxon>
        <taxon>Spermatophyta</taxon>
        <taxon>Magnoliopsida</taxon>
        <taxon>eudicotyledons</taxon>
        <taxon>Gunneridae</taxon>
        <taxon>Pentapetalae</taxon>
        <taxon>rosids</taxon>
        <taxon>fabids</taxon>
        <taxon>Fabales</taxon>
        <taxon>Fabaceae</taxon>
        <taxon>Caesalpinioideae</taxon>
        <taxon>Cassia clade</taxon>
        <taxon>Senna</taxon>
    </lineage>
</organism>
<feature type="compositionally biased region" description="Basic and acidic residues" evidence="1">
    <location>
        <begin position="211"/>
        <end position="225"/>
    </location>
</feature>
<feature type="compositionally biased region" description="Basic and acidic residues" evidence="1">
    <location>
        <begin position="368"/>
        <end position="377"/>
    </location>
</feature>
<feature type="region of interest" description="Disordered" evidence="1">
    <location>
        <begin position="619"/>
        <end position="712"/>
    </location>
</feature>
<keyword evidence="4" id="KW-1185">Reference proteome</keyword>
<sequence>MTSNMLSGERRWASSRRSGMTVLGKVAVPKPINLPSQRLENHGLDPNVEIVPKLGMFVLLGVMCFVIILIRGTLSWGGKSSSASNAWGSSLSPNTDGGSSSSSGLGARPSSGGSGMRPSTAGSDRALEPTSYAWGSNSRPSSASGSLTSNQTSLRPRSAETRPGSSQLSRLTENHVAWSDARTAEKLGVAHGKNDEFSLSSGEFPTLGSEKEKLAENSELQDHSSHGRPSSSSGHRKAKTETSVTDDAPVTANLNDGAINSWKRDNPAYSEEGLGPSNEKWQGNPQHYPNASFPPQHYDAWHNPPINNPQGGVWFRGPPGGPQFGNPITPGGFPVEQFTYYGPHIPPTGLANPIVPPPGPGPRGPHRKNGDGYRSHMPDAYIRPGPSMPIRTGFYPGPLAYDGYYSPAMGFCNSNEQDVPYMAMSGPSVYNRYPNQNPLEPGNPRGRSGGFSSAERPLASDQAESSHPSDTGGPYRVLLKQHKGQDGRNDPLNCEDLQTENSSLADRRNHRRMSSTREVEQCSDYRKNEEIKLSTSTQGDETFSQTLEKQGSSPSVLVKAKSPERIANSNTAGDISARELDGPLGAASGVQEVLLQPSVPIDSSLIQKIEGLNAKLRDNLSARSREDQRNKIRTGNAPVSHVDNEDGISAGAVFPGTKHATEHINPSPPDVGSGGEKNPEYSSFHRTAPSRRTTHGMQGRNDHHNKGRYSNIDADGWQKKSVLADSSTSSDQPIEASNIHVGDHLLSVEMYKRSGPYHIHQARNHVESMQTVSDPTDTQAQRSKVKELAMQRTKQLQVEEEERTRKQKAKALAKLDELNSRTKLVEESTQKENSTSSTLRNKQDEFQLISEASINEVEKSPILTSKPPIDTQKIAGKELNQLISHQDANSADAPNSIQVQDITASKPKQMGFKQKQKLGSTSITTLKVENDTMADGTLPSEIARNEIGTACGLGLSTNLTAMTESSVNQKKKNNRNGKNRHRVEETSSLAAMPLAVPKEGNISQNFAESNKPKDSESKIDQDSFRLASSSKDLHPQLEQHKYLPNEESHGRANSQWKSQYARRMPRNTQTTRPPEKSQGGDAVMWAPVKPPNKTGITDASIDNIKTDVVNSVKGDQQVHNNLKNKRAELERYIPKLVAKEMVQQGGIQQVASSNNQDAANECVGQADSGSQAPHMTQHTNTPVKVVSGVESKNRDGRQIKPGKLVGSWRQRGSAESSSVHDMQDGQNNGSKSDQSVQRSTEHKQTQKVESSLEKGHTKHVSDSSDPDGSNQSRNLRNEQHPSSGFRKNGNQNRVGRGHESHGDRKSSGQDNRQYSLPASRERQGQNLHYEYHPVGSNDNSQSEQFERPKDGNHTVGRLRERVQTHSRRGRGSFYGRQGGL</sequence>
<reference evidence="3" key="1">
    <citation type="submission" date="2020-09" db="EMBL/GenBank/DDBJ databases">
        <title>Genome-Enabled Discovery of Anthraquinone Biosynthesis in Senna tora.</title>
        <authorList>
            <person name="Kang S.-H."/>
            <person name="Pandey R.P."/>
            <person name="Lee C.-M."/>
            <person name="Sim J.-S."/>
            <person name="Jeong J.-T."/>
            <person name="Choi B.-S."/>
            <person name="Jung M."/>
            <person name="Ginzburg D."/>
            <person name="Zhao K."/>
            <person name="Won S.Y."/>
            <person name="Oh T.-J."/>
            <person name="Yu Y."/>
            <person name="Kim N.-H."/>
            <person name="Lee O.R."/>
            <person name="Lee T.-H."/>
            <person name="Bashyal P."/>
            <person name="Kim T.-S."/>
            <person name="Lee W.-H."/>
            <person name="Kawkins C."/>
            <person name="Kim C.-K."/>
            <person name="Kim J.S."/>
            <person name="Ahn B.O."/>
            <person name="Rhee S.Y."/>
            <person name="Sohng J.K."/>
        </authorList>
    </citation>
    <scope>NUCLEOTIDE SEQUENCE</scope>
    <source>
        <tissue evidence="3">Leaf</tissue>
    </source>
</reference>
<keyword evidence="2" id="KW-0812">Transmembrane</keyword>
<feature type="region of interest" description="Disordered" evidence="1">
    <location>
        <begin position="1041"/>
        <end position="1083"/>
    </location>
</feature>
<dbReference type="PANTHER" id="PTHR34805">
    <property type="entry name" value="PROTEIN MODIFIER OF SNC1 1"/>
    <property type="match status" value="1"/>
</dbReference>
<dbReference type="Proteomes" id="UP000634136">
    <property type="component" value="Unassembled WGS sequence"/>
</dbReference>
<feature type="region of interest" description="Disordered" evidence="1">
    <location>
        <begin position="211"/>
        <end position="298"/>
    </location>
</feature>
<feature type="compositionally biased region" description="Basic and acidic residues" evidence="1">
    <location>
        <begin position="1344"/>
        <end position="1363"/>
    </location>
</feature>
<feature type="compositionally biased region" description="Polar residues" evidence="1">
    <location>
        <begin position="1167"/>
        <end position="1182"/>
    </location>
</feature>
<feature type="compositionally biased region" description="Basic residues" evidence="1">
    <location>
        <begin position="969"/>
        <end position="981"/>
    </location>
</feature>
<feature type="compositionally biased region" description="Basic and acidic residues" evidence="1">
    <location>
        <begin position="1010"/>
        <end position="1021"/>
    </location>
</feature>
<evidence type="ECO:0000256" key="1">
    <source>
        <dbReference type="SAM" id="MobiDB-lite"/>
    </source>
</evidence>
<feature type="region of interest" description="Disordered" evidence="1">
    <location>
        <begin position="432"/>
        <end position="580"/>
    </location>
</feature>
<comment type="caution">
    <text evidence="3">The sequence shown here is derived from an EMBL/GenBank/DDBJ whole genome shotgun (WGS) entry which is preliminary data.</text>
</comment>
<feature type="transmembrane region" description="Helical" evidence="2">
    <location>
        <begin position="54"/>
        <end position="74"/>
    </location>
</feature>
<keyword evidence="2" id="KW-1133">Transmembrane helix</keyword>
<feature type="compositionally biased region" description="Polar residues" evidence="1">
    <location>
        <begin position="279"/>
        <end position="289"/>
    </location>
</feature>
<evidence type="ECO:0000313" key="4">
    <source>
        <dbReference type="Proteomes" id="UP000634136"/>
    </source>
</evidence>
<feature type="region of interest" description="Disordered" evidence="1">
    <location>
        <begin position="1158"/>
        <end position="1380"/>
    </location>
</feature>
<feature type="compositionally biased region" description="Low complexity" evidence="1">
    <location>
        <begin position="85"/>
        <end position="111"/>
    </location>
</feature>
<feature type="compositionally biased region" description="Basic and acidic residues" evidence="1">
    <location>
        <begin position="619"/>
        <end position="630"/>
    </location>
</feature>
<feature type="compositionally biased region" description="Polar residues" evidence="1">
    <location>
        <begin position="533"/>
        <end position="555"/>
    </location>
</feature>
<feature type="compositionally biased region" description="Polar residues" evidence="1">
    <location>
        <begin position="1213"/>
        <end position="1238"/>
    </location>
</feature>
<feature type="compositionally biased region" description="Low complexity" evidence="1">
    <location>
        <begin position="136"/>
        <end position="146"/>
    </location>
</feature>
<dbReference type="OrthoDB" id="1939715at2759"/>
<feature type="compositionally biased region" description="Basic and acidic residues" evidence="1">
    <location>
        <begin position="515"/>
        <end position="532"/>
    </location>
</feature>
<feature type="region of interest" description="Disordered" evidence="1">
    <location>
        <begin position="85"/>
        <end position="174"/>
    </location>
</feature>
<feature type="compositionally biased region" description="Basic and acidic residues" evidence="1">
    <location>
        <begin position="1239"/>
        <end position="1262"/>
    </location>
</feature>
<protein>
    <submittedName>
        <fullName evidence="3">Protein MODIFIER OF SNC1 1</fullName>
    </submittedName>
</protein>
<feature type="compositionally biased region" description="Pro residues" evidence="1">
    <location>
        <begin position="354"/>
        <end position="363"/>
    </location>
</feature>
<feature type="compositionally biased region" description="Basic and acidic residues" evidence="1">
    <location>
        <begin position="1041"/>
        <end position="1050"/>
    </location>
</feature>
<dbReference type="PANTHER" id="PTHR34805:SF1">
    <property type="entry name" value="PROTEIN MODIFIER OF SNC1 1"/>
    <property type="match status" value="1"/>
</dbReference>
<dbReference type="EMBL" id="JAAIUW010000003">
    <property type="protein sequence ID" value="KAF7838304.1"/>
    <property type="molecule type" value="Genomic_DNA"/>
</dbReference>
<feature type="compositionally biased region" description="Polar residues" evidence="1">
    <location>
        <begin position="831"/>
        <end position="840"/>
    </location>
</feature>